<keyword evidence="4 5" id="KW-0732">Signal</keyword>
<evidence type="ECO:0000256" key="3">
    <source>
        <dbReference type="ARBA" id="ARBA00022448"/>
    </source>
</evidence>
<evidence type="ECO:0000256" key="1">
    <source>
        <dbReference type="ARBA" id="ARBA00004196"/>
    </source>
</evidence>
<name>A0A1M4XDH9_9ACTN</name>
<dbReference type="GO" id="GO:0030313">
    <property type="term" value="C:cell envelope"/>
    <property type="evidence" value="ECO:0007669"/>
    <property type="project" value="UniProtKB-SubCell"/>
</dbReference>
<dbReference type="SUPFAM" id="SSF53850">
    <property type="entry name" value="Periplasmic binding protein-like II"/>
    <property type="match status" value="1"/>
</dbReference>
<keyword evidence="8" id="KW-1185">Reference proteome</keyword>
<dbReference type="PANTHER" id="PTHR30290:SF10">
    <property type="entry name" value="PERIPLASMIC OLIGOPEPTIDE-BINDING PROTEIN-RELATED"/>
    <property type="match status" value="1"/>
</dbReference>
<accession>A0A1M4XDH9</accession>
<evidence type="ECO:0000256" key="5">
    <source>
        <dbReference type="SAM" id="SignalP"/>
    </source>
</evidence>
<reference evidence="8" key="1">
    <citation type="submission" date="2016-11" db="EMBL/GenBank/DDBJ databases">
        <authorList>
            <person name="Varghese N."/>
            <person name="Submissions S."/>
        </authorList>
    </citation>
    <scope>NUCLEOTIDE SEQUENCE [LARGE SCALE GENOMIC DNA]</scope>
    <source>
        <strain evidence="8">DSM 19514</strain>
    </source>
</reference>
<dbReference type="GO" id="GO:0015833">
    <property type="term" value="P:peptide transport"/>
    <property type="evidence" value="ECO:0007669"/>
    <property type="project" value="TreeGrafter"/>
</dbReference>
<gene>
    <name evidence="7" type="ORF">SAMN02745225_01983</name>
</gene>
<dbReference type="AlphaFoldDB" id="A0A1M4XDH9"/>
<feature type="chain" id="PRO_5012002251" evidence="5">
    <location>
        <begin position="39"/>
        <end position="616"/>
    </location>
</feature>
<comment type="similarity">
    <text evidence="2">Belongs to the bacterial solute-binding protein 5 family.</text>
</comment>
<dbReference type="GO" id="GO:1904680">
    <property type="term" value="F:peptide transmembrane transporter activity"/>
    <property type="evidence" value="ECO:0007669"/>
    <property type="project" value="TreeGrafter"/>
</dbReference>
<dbReference type="Pfam" id="PF00496">
    <property type="entry name" value="SBP_bac_5"/>
    <property type="match status" value="1"/>
</dbReference>
<evidence type="ECO:0000256" key="2">
    <source>
        <dbReference type="ARBA" id="ARBA00005695"/>
    </source>
</evidence>
<protein>
    <submittedName>
        <fullName evidence="7">Peptide/nickel transport system substrate-binding protein</fullName>
    </submittedName>
</protein>
<keyword evidence="3" id="KW-0813">Transport</keyword>
<proteinExistence type="inferred from homology"/>
<organism evidence="7 8">
    <name type="scientific">Ferrithrix thermotolerans DSM 19514</name>
    <dbReference type="NCBI Taxonomy" id="1121881"/>
    <lineage>
        <taxon>Bacteria</taxon>
        <taxon>Bacillati</taxon>
        <taxon>Actinomycetota</taxon>
        <taxon>Acidimicrobiia</taxon>
        <taxon>Acidimicrobiales</taxon>
        <taxon>Acidimicrobiaceae</taxon>
        <taxon>Ferrithrix</taxon>
    </lineage>
</organism>
<comment type="subcellular location">
    <subcellularLocation>
        <location evidence="1">Cell envelope</location>
    </subcellularLocation>
</comment>
<evidence type="ECO:0000259" key="6">
    <source>
        <dbReference type="Pfam" id="PF00496"/>
    </source>
</evidence>
<dbReference type="Gene3D" id="3.90.76.10">
    <property type="entry name" value="Dipeptide-binding Protein, Domain 1"/>
    <property type="match status" value="1"/>
</dbReference>
<dbReference type="PROSITE" id="PS51257">
    <property type="entry name" value="PROKAR_LIPOPROTEIN"/>
    <property type="match status" value="1"/>
</dbReference>
<dbReference type="STRING" id="1121881.SAMN02745225_01983"/>
<feature type="signal peptide" evidence="5">
    <location>
        <begin position="1"/>
        <end position="38"/>
    </location>
</feature>
<sequence>MKVWPSKKSAFPTTPKRSAIVLGAFALLLASCSSSSTASTSSGGSSTSSTPTNYATFALHSGDTFSWVLPLPNQANYEPWDQNAEYGMYRPLYIAGMGTQPTIDFTASMADPPVYSNNNQSVTVTLKPYKWSDGQSLTTRDVQFFWNLYKANKAEIATYVPGNFPDNVSSFVVDSPTTFTLNLTTPVNPTWFTDNQLTDIVPLPQHVWDKTSASQKVSNYDQTTGGAKAVFQYLTKQSSEISTYATNPLWQVVDGPWKLQSYNATTARTVFKKNPNFSGTQAKLSGYILESYPSQTAELDALRSGALDYGYIPISDYKIAGTLKSDGFTVVPWITAYVQWAELGYTSPKYGPLVKQLYIRQALQHLVDEPLYMNTVLHGYGQYTYGPVPNTPGSPYVTAAEQSDPYPYSISSAKSLLEAHGWKMGSGGYLVCGSPGTAQGECGEGIKAGATLTLSFMYQTGTPTLAGQVESFATSAKSAGIDIVLDPQSQSTMFSVGGVCPPGPCNWGIILYRTFLWNYGQGDVLPTGGQIFGKGNYWGGGYYDPTAQQLIQQTHTQAGDSSLFAYENYISSQVAALWFPTWDWQISVVSNKLKGWDPQQIFGNPQPSRWYFSGGA</sequence>
<dbReference type="Proteomes" id="UP000184295">
    <property type="component" value="Unassembled WGS sequence"/>
</dbReference>
<evidence type="ECO:0000256" key="4">
    <source>
        <dbReference type="ARBA" id="ARBA00022729"/>
    </source>
</evidence>
<evidence type="ECO:0000313" key="7">
    <source>
        <dbReference type="EMBL" id="SHE91451.1"/>
    </source>
</evidence>
<dbReference type="Gene3D" id="3.10.105.10">
    <property type="entry name" value="Dipeptide-binding Protein, Domain 3"/>
    <property type="match status" value="1"/>
</dbReference>
<evidence type="ECO:0000313" key="8">
    <source>
        <dbReference type="Proteomes" id="UP000184295"/>
    </source>
</evidence>
<dbReference type="PANTHER" id="PTHR30290">
    <property type="entry name" value="PERIPLASMIC BINDING COMPONENT OF ABC TRANSPORTER"/>
    <property type="match status" value="1"/>
</dbReference>
<dbReference type="EMBL" id="FQUL01000037">
    <property type="protein sequence ID" value="SHE91451.1"/>
    <property type="molecule type" value="Genomic_DNA"/>
</dbReference>
<dbReference type="Gene3D" id="3.40.190.10">
    <property type="entry name" value="Periplasmic binding protein-like II"/>
    <property type="match status" value="1"/>
</dbReference>
<dbReference type="RefSeq" id="WP_178138795.1">
    <property type="nucleotide sequence ID" value="NZ_FQUL01000037.1"/>
</dbReference>
<dbReference type="InterPro" id="IPR000914">
    <property type="entry name" value="SBP_5_dom"/>
</dbReference>
<feature type="domain" description="Solute-binding protein family 5" evidence="6">
    <location>
        <begin position="108"/>
        <end position="490"/>
    </location>
</feature>
<dbReference type="InterPro" id="IPR039424">
    <property type="entry name" value="SBP_5"/>
</dbReference>